<reference evidence="1 2" key="1">
    <citation type="submission" date="2016-02" db="EMBL/GenBank/DDBJ databases">
        <title>Comparison of Clostridium stercorarium subspecies using comparative genomics and transcriptomics.</title>
        <authorList>
            <person name="Schellenberg J."/>
            <person name="Thallinger G."/>
            <person name="Levin D.B."/>
            <person name="Zhang X."/>
            <person name="Alvare G."/>
            <person name="Fristensky B."/>
            <person name="Sparling R."/>
        </authorList>
    </citation>
    <scope>NUCLEOTIDE SEQUENCE [LARGE SCALE GENOMIC DNA]</scope>
    <source>
        <strain evidence="1 2">DSM 2910</strain>
    </source>
</reference>
<sequence length="845" mass="96144">MESTKLAEFLNINVDEYRPLAFFGIKAHEDHESIREWVKWCKRQGFRGFNIIIASDCTGRANERWINMVLDAYETAFRTAKEEGLEVWIFDDWGYPSGTAGGLVCTENGYRAKKLVISHNCILKKGEQIAITMPDNVVAAGILKNNTFERIKIKPKERFEYTCDDELAHIVVVSWDYDEHASKSSCKSYPGDPAMSCIDLLNRDAAEKFVRVMHERYYQRFSAYFGNVIKGFFYDEPYLRFEFPYTQGLFEEFQRKKGYDLLEVLPYLLVNVKSSHPAVIDKYTDDFFDVYTDMAAENFYRVLSQWCKKHNVELTGHMDLDHHLNTLNTISGHFFKNMKHNDRPAVDVIWAQIEPGVFTDFPRYAGSVKRLLGRRRAVSETFAGMGQGLHGDLMRYITDHQVIRGIDDFHLMYSNNNPDSPAESPQMPNHMLQEPFGKLIYDRIAVASAISAFGKFAGNTALYVPCYDLYRAQLGIGNLTANNAEKFIWEWVDEIARELTYMPCDFDYIWDEAILSLKITEGGFLTGSGYVINTVILPPNCTIKDEVAKKLKQFARSGGRIISVFRYNPLLERDSILCSEIDSLKALVSSSVTISPSSQISLCTRVGKGKTVYMLLNESTKDTDVEICIDNTGILYEANLKECSLKTVSTEGPFRFLTRFNGCELKVFVADKTGQAIKGLSAKAAERVCHWIPGQEVNGIEPFNWSIQLPDKNEISLDGKDFPDWASLGWPEYSGPMKYTSYFDYNSDKPNAVLCMPGLHYHAIVYVDGKEAGRTAYKPYELSLSGLEKGRHKLEIVVYNTGANEVVGTLEAEKRKYSKRFAHMAAYDRKRLKSGLLGPVKIYPV</sequence>
<dbReference type="RefSeq" id="WP_065821391.1">
    <property type="nucleotide sequence ID" value="NZ_CP014672.1"/>
</dbReference>
<accession>A0A1B1YEZ2</accession>
<dbReference type="EMBL" id="CP014672">
    <property type="protein sequence ID" value="ANW99325.1"/>
    <property type="molecule type" value="Genomic_DNA"/>
</dbReference>
<dbReference type="InterPro" id="IPR008979">
    <property type="entry name" value="Galactose-bd-like_sf"/>
</dbReference>
<organism evidence="1 2">
    <name type="scientific">Thermoclostridium stercorarium subsp. thermolacticum DSM 2910</name>
    <dbReference type="NCBI Taxonomy" id="1121336"/>
    <lineage>
        <taxon>Bacteria</taxon>
        <taxon>Bacillati</taxon>
        <taxon>Bacillota</taxon>
        <taxon>Clostridia</taxon>
        <taxon>Eubacteriales</taxon>
        <taxon>Oscillospiraceae</taxon>
        <taxon>Thermoclostridium</taxon>
    </lineage>
</organism>
<proteinExistence type="predicted"/>
<protein>
    <submittedName>
        <fullName evidence="1">Glycoside hydrolase family 2</fullName>
    </submittedName>
</protein>
<dbReference type="PANTHER" id="PTHR36848:SF2">
    <property type="entry name" value="SECRETED PROTEIN"/>
    <property type="match status" value="1"/>
</dbReference>
<name>A0A1B1YEZ2_THEST</name>
<keyword evidence="1" id="KW-0378">Hydrolase</keyword>
<dbReference type="OrthoDB" id="9761519at2"/>
<dbReference type="InterPro" id="IPR053161">
    <property type="entry name" value="Ulvan_degrading_GH"/>
</dbReference>
<dbReference type="Pfam" id="PF17132">
    <property type="entry name" value="Glyco_hydro_106"/>
    <property type="match status" value="1"/>
</dbReference>
<dbReference type="SUPFAM" id="SSF49785">
    <property type="entry name" value="Galactose-binding domain-like"/>
    <property type="match status" value="1"/>
</dbReference>
<dbReference type="Proteomes" id="UP000092971">
    <property type="component" value="Chromosome"/>
</dbReference>
<evidence type="ECO:0000313" key="1">
    <source>
        <dbReference type="EMBL" id="ANW99325.1"/>
    </source>
</evidence>
<dbReference type="GO" id="GO:0016787">
    <property type="term" value="F:hydrolase activity"/>
    <property type="evidence" value="ECO:0007669"/>
    <property type="project" value="UniProtKB-KW"/>
</dbReference>
<gene>
    <name evidence="1" type="ORF">CSTERTH_09925</name>
</gene>
<dbReference type="Gene3D" id="2.60.120.260">
    <property type="entry name" value="Galactose-binding domain-like"/>
    <property type="match status" value="1"/>
</dbReference>
<dbReference type="AlphaFoldDB" id="A0A1B1YEZ2"/>
<evidence type="ECO:0000313" key="2">
    <source>
        <dbReference type="Proteomes" id="UP000092971"/>
    </source>
</evidence>
<dbReference type="PANTHER" id="PTHR36848">
    <property type="entry name" value="DNA-BINDING PROTEIN (PUTATIVE SECRETED PROTEIN)-RELATED"/>
    <property type="match status" value="1"/>
</dbReference>